<feature type="chain" id="PRO_5046211985" description="DUF6160 domain-containing protein" evidence="1">
    <location>
        <begin position="19"/>
        <end position="154"/>
    </location>
</feature>
<keyword evidence="1" id="KW-0732">Signal</keyword>
<organism evidence="3 4">
    <name type="scientific">Pseudoduganella chitinolytica</name>
    <dbReference type="NCBI Taxonomy" id="34070"/>
    <lineage>
        <taxon>Bacteria</taxon>
        <taxon>Pseudomonadati</taxon>
        <taxon>Pseudomonadota</taxon>
        <taxon>Betaproteobacteria</taxon>
        <taxon>Burkholderiales</taxon>
        <taxon>Oxalobacteraceae</taxon>
        <taxon>Telluria group</taxon>
        <taxon>Pseudoduganella</taxon>
    </lineage>
</organism>
<protein>
    <recommendedName>
        <fullName evidence="2">DUF6160 domain-containing protein</fullName>
    </recommendedName>
</protein>
<proteinExistence type="predicted"/>
<dbReference type="EMBL" id="CP119083">
    <property type="protein sequence ID" value="WEF30667.1"/>
    <property type="molecule type" value="Genomic_DNA"/>
</dbReference>
<sequence>MKAVLALVLACCTVRAAAAPLRALADEEMAKVAGQDGVSFAAHIVINDPTLVGAVSDSRLSLGFAGADGNRRYLVLRNVRGTIDMSTIAIDVHARADGPDYLALTLPNTVKFERFGFESMSVQNDPLEPVTASMGSLDITGSVHMTGQLRLWAH</sequence>
<evidence type="ECO:0000259" key="2">
    <source>
        <dbReference type="Pfam" id="PF19657"/>
    </source>
</evidence>
<dbReference type="RefSeq" id="WP_277413463.1">
    <property type="nucleotide sequence ID" value="NZ_CP119083.1"/>
</dbReference>
<accession>A0ABY8B7E2</accession>
<evidence type="ECO:0000313" key="3">
    <source>
        <dbReference type="EMBL" id="WEF30667.1"/>
    </source>
</evidence>
<evidence type="ECO:0000256" key="1">
    <source>
        <dbReference type="SAM" id="SignalP"/>
    </source>
</evidence>
<dbReference type="InterPro" id="IPR046158">
    <property type="entry name" value="DUF6160"/>
</dbReference>
<feature type="domain" description="DUF6160" evidence="2">
    <location>
        <begin position="5"/>
        <end position="43"/>
    </location>
</feature>
<evidence type="ECO:0000313" key="4">
    <source>
        <dbReference type="Proteomes" id="UP001216510"/>
    </source>
</evidence>
<feature type="signal peptide" evidence="1">
    <location>
        <begin position="1"/>
        <end position="18"/>
    </location>
</feature>
<keyword evidence="4" id="KW-1185">Reference proteome</keyword>
<dbReference type="Pfam" id="PF19657">
    <property type="entry name" value="DUF6160"/>
    <property type="match status" value="1"/>
</dbReference>
<reference evidence="3 4" key="1">
    <citation type="submission" date="2023-02" db="EMBL/GenBank/DDBJ databases">
        <title>Gemone sequence of Telluria chitinolytica ACM 3522T.</title>
        <authorList>
            <person name="Frediansyah A."/>
            <person name="Miess H."/>
            <person name="Gross H."/>
        </authorList>
    </citation>
    <scope>NUCLEOTIDE SEQUENCE [LARGE SCALE GENOMIC DNA]</scope>
    <source>
        <strain evidence="3 4">ACM 3522</strain>
    </source>
</reference>
<dbReference type="Proteomes" id="UP001216510">
    <property type="component" value="Chromosome"/>
</dbReference>
<name>A0ABY8B7E2_9BURK</name>
<gene>
    <name evidence="3" type="ORF">PX653_14390</name>
</gene>